<reference evidence="3 5" key="2">
    <citation type="submission" date="2017-03" db="EMBL/GenBank/DDBJ databases">
        <title>Complete sequence of Clostridium formicaceticum DSM 92.</title>
        <authorList>
            <person name="Poehlein A."/>
            <person name="Karl M."/>
            <person name="Bengelsdorf F.R."/>
            <person name="Duerre P."/>
            <person name="Daniel R."/>
        </authorList>
    </citation>
    <scope>NUCLEOTIDE SEQUENCE [LARGE SCALE GENOMIC DNA]</scope>
    <source>
        <strain evidence="3 5">DSM 92</strain>
    </source>
</reference>
<dbReference type="Pfam" id="PF01476">
    <property type="entry name" value="LysM"/>
    <property type="match status" value="3"/>
</dbReference>
<dbReference type="PANTHER" id="PTHR33734">
    <property type="entry name" value="LYSM DOMAIN-CONTAINING GPI-ANCHORED PROTEIN 2"/>
    <property type="match status" value="1"/>
</dbReference>
<dbReference type="CDD" id="cd00118">
    <property type="entry name" value="LysM"/>
    <property type="match status" value="3"/>
</dbReference>
<evidence type="ECO:0000259" key="1">
    <source>
        <dbReference type="PROSITE" id="PS51782"/>
    </source>
</evidence>
<dbReference type="AlphaFoldDB" id="A0AAC9RM48"/>
<protein>
    <submittedName>
        <fullName evidence="3">Membrane-bound lytic murein transglycosylase D</fullName>
    </submittedName>
</protein>
<feature type="domain" description="LysM" evidence="1">
    <location>
        <begin position="7"/>
        <end position="52"/>
    </location>
</feature>
<dbReference type="EMBL" id="CP017603">
    <property type="protein sequence ID" value="AOY77012.1"/>
    <property type="molecule type" value="Genomic_DNA"/>
</dbReference>
<dbReference type="Proteomes" id="UP000192478">
    <property type="component" value="Chromosome"/>
</dbReference>
<dbReference type="SUPFAM" id="SSF54106">
    <property type="entry name" value="LysM domain"/>
    <property type="match status" value="3"/>
</dbReference>
<evidence type="ECO:0000313" key="4">
    <source>
        <dbReference type="Proteomes" id="UP000177894"/>
    </source>
</evidence>
<dbReference type="Gene3D" id="3.10.350.10">
    <property type="entry name" value="LysM domain"/>
    <property type="match status" value="3"/>
</dbReference>
<dbReference type="Proteomes" id="UP000177894">
    <property type="component" value="Chromosome"/>
</dbReference>
<dbReference type="PROSITE" id="PS51782">
    <property type="entry name" value="LYSM"/>
    <property type="match status" value="3"/>
</dbReference>
<dbReference type="InterPro" id="IPR018392">
    <property type="entry name" value="LysM"/>
</dbReference>
<dbReference type="EMBL" id="CP020559">
    <property type="protein sequence ID" value="ARE87503.1"/>
    <property type="molecule type" value="Genomic_DNA"/>
</dbReference>
<keyword evidence="4" id="KW-1185">Reference proteome</keyword>
<name>A0AAC9RM48_9CLOT</name>
<proteinExistence type="predicted"/>
<dbReference type="InterPro" id="IPR036779">
    <property type="entry name" value="LysM_dom_sf"/>
</dbReference>
<evidence type="ECO:0000313" key="5">
    <source>
        <dbReference type="Proteomes" id="UP000192478"/>
    </source>
</evidence>
<reference evidence="2 4" key="1">
    <citation type="submission" date="2016-10" db="EMBL/GenBank/DDBJ databases">
        <title>Complete Genome Sequence of Acetogen Clostridium formicoaceticum ATCC 27076.</title>
        <authorList>
            <person name="Bao T."/>
            <person name="Cheng C."/>
            <person name="Zhao J."/>
            <person name="Yang S.-T."/>
            <person name="Wang J."/>
            <person name="Wang M."/>
        </authorList>
    </citation>
    <scope>NUCLEOTIDE SEQUENCE [LARGE SCALE GENOMIC DNA]</scope>
    <source>
        <strain evidence="2 4">ATCC 27076</strain>
    </source>
</reference>
<sequence>MNQRPQVNIVVIPGDTLFFLAGIFNVSIEQILIANPGIINPNVLFPGQIVTIPSAAPVPPNPGFARAQYLVRLGDTLFSIAQRFGLTVELLWAQNLQIFDPFLIFVNQVINLVVTPPLPPPPPLNTIQIYVSLAETLISIARRTGVTLQAIIAANPQIVDPNIIFVGQIINVPLR</sequence>
<gene>
    <name evidence="2" type="ORF">BJL90_14800</name>
    <name evidence="3" type="ORF">CLFO_19030</name>
</gene>
<dbReference type="PANTHER" id="PTHR33734:SF22">
    <property type="entry name" value="MEMBRANE-BOUND LYTIC MUREIN TRANSGLYCOSYLASE D"/>
    <property type="match status" value="1"/>
</dbReference>
<dbReference type="SMART" id="SM00257">
    <property type="entry name" value="LysM"/>
    <property type="match status" value="3"/>
</dbReference>
<evidence type="ECO:0000313" key="3">
    <source>
        <dbReference type="EMBL" id="ARE87503.1"/>
    </source>
</evidence>
<dbReference type="KEGG" id="cfm:BJL90_14800"/>
<evidence type="ECO:0000313" key="2">
    <source>
        <dbReference type="EMBL" id="AOY77012.1"/>
    </source>
</evidence>
<accession>A0AAC9RM48</accession>
<dbReference type="RefSeq" id="WP_070969630.1">
    <property type="nucleotide sequence ID" value="NZ_CP017603.1"/>
</dbReference>
<feature type="domain" description="LysM" evidence="1">
    <location>
        <begin position="127"/>
        <end position="172"/>
    </location>
</feature>
<feature type="domain" description="LysM" evidence="1">
    <location>
        <begin position="67"/>
        <end position="112"/>
    </location>
</feature>
<organism evidence="3 5">
    <name type="scientific">Clostridium formicaceticum</name>
    <dbReference type="NCBI Taxonomy" id="1497"/>
    <lineage>
        <taxon>Bacteria</taxon>
        <taxon>Bacillati</taxon>
        <taxon>Bacillota</taxon>
        <taxon>Clostridia</taxon>
        <taxon>Eubacteriales</taxon>
        <taxon>Clostridiaceae</taxon>
        <taxon>Clostridium</taxon>
    </lineage>
</organism>